<dbReference type="Pfam" id="PF17765">
    <property type="entry name" value="MLTR_LBD"/>
    <property type="match status" value="1"/>
</dbReference>
<protein>
    <submittedName>
        <fullName evidence="2">Transcriptional regulator with XRE-family HTH domain</fullName>
    </submittedName>
</protein>
<organism evidence="2 3">
    <name type="scientific">Nocardia transvalensis</name>
    <dbReference type="NCBI Taxonomy" id="37333"/>
    <lineage>
        <taxon>Bacteria</taxon>
        <taxon>Bacillati</taxon>
        <taxon>Actinomycetota</taxon>
        <taxon>Actinomycetes</taxon>
        <taxon>Mycobacteriales</taxon>
        <taxon>Nocardiaceae</taxon>
        <taxon>Nocardia</taxon>
    </lineage>
</organism>
<evidence type="ECO:0000313" key="3">
    <source>
        <dbReference type="Proteomes" id="UP000540412"/>
    </source>
</evidence>
<dbReference type="InterPro" id="IPR010982">
    <property type="entry name" value="Lambda_DNA-bd_dom_sf"/>
</dbReference>
<comment type="caution">
    <text evidence="2">The sequence shown here is derived from an EMBL/GenBank/DDBJ whole genome shotgun (WGS) entry which is preliminary data.</text>
</comment>
<dbReference type="Proteomes" id="UP000540412">
    <property type="component" value="Unassembled WGS sequence"/>
</dbReference>
<accession>A0A7W9PHE1</accession>
<dbReference type="SUPFAM" id="SSF47413">
    <property type="entry name" value="lambda repressor-like DNA-binding domains"/>
    <property type="match status" value="1"/>
</dbReference>
<dbReference type="Gene3D" id="3.30.450.180">
    <property type="match status" value="1"/>
</dbReference>
<reference evidence="2 3" key="1">
    <citation type="submission" date="2020-08" db="EMBL/GenBank/DDBJ databases">
        <title>Sequencing the genomes of 1000 actinobacteria strains.</title>
        <authorList>
            <person name="Klenk H.-P."/>
        </authorList>
    </citation>
    <scope>NUCLEOTIDE SEQUENCE [LARGE SCALE GENOMIC DNA]</scope>
    <source>
        <strain evidence="2 3">DSM 43582</strain>
    </source>
</reference>
<proteinExistence type="predicted"/>
<dbReference type="InterPro" id="IPR001387">
    <property type="entry name" value="Cro/C1-type_HTH"/>
</dbReference>
<dbReference type="RefSeq" id="WP_051163072.1">
    <property type="nucleotide sequence ID" value="NZ_JACHIT010000002.1"/>
</dbReference>
<dbReference type="PROSITE" id="PS50943">
    <property type="entry name" value="HTH_CROC1"/>
    <property type="match status" value="1"/>
</dbReference>
<evidence type="ECO:0000313" key="2">
    <source>
        <dbReference type="EMBL" id="MBB5916226.1"/>
    </source>
</evidence>
<keyword evidence="3" id="KW-1185">Reference proteome</keyword>
<dbReference type="EMBL" id="JACHIT010000002">
    <property type="protein sequence ID" value="MBB5916226.1"/>
    <property type="molecule type" value="Genomic_DNA"/>
</dbReference>
<dbReference type="InterPro" id="IPR041413">
    <property type="entry name" value="MLTR_LBD"/>
</dbReference>
<dbReference type="PANTHER" id="PTHR35010:SF2">
    <property type="entry name" value="BLL4672 PROTEIN"/>
    <property type="match status" value="1"/>
</dbReference>
<dbReference type="GO" id="GO:0003677">
    <property type="term" value="F:DNA binding"/>
    <property type="evidence" value="ECO:0007669"/>
    <property type="project" value="InterPro"/>
</dbReference>
<dbReference type="PANTHER" id="PTHR35010">
    <property type="entry name" value="BLL4672 PROTEIN-RELATED"/>
    <property type="match status" value="1"/>
</dbReference>
<name>A0A7W9PHE1_9NOCA</name>
<dbReference type="SMART" id="SM00530">
    <property type="entry name" value="HTH_XRE"/>
    <property type="match status" value="1"/>
</dbReference>
<dbReference type="Gene3D" id="1.10.260.40">
    <property type="entry name" value="lambda repressor-like DNA-binding domains"/>
    <property type="match status" value="1"/>
</dbReference>
<feature type="domain" description="HTH cro/C1-type" evidence="1">
    <location>
        <begin position="32"/>
        <end position="79"/>
    </location>
</feature>
<dbReference type="CDD" id="cd00093">
    <property type="entry name" value="HTH_XRE"/>
    <property type="match status" value="1"/>
</dbReference>
<sequence>MTELAGFLAARRARIDPSDVGLPAGRRRRVPGLRREELALLAGISAEYYQRLEQGRSTRPSEEVLDALAGALRLDAVEREHLRALARPARRRTPPAPPAARPELRRMLDRMDGVPAMVITDLFTVLAENALARSLFEPLARYGNLARALFLDPAARTFYVEWDEVAAATVAQLRLVTGRYPDDEEASALTAELATASAAFAALWRTGDVTLRTYGSKSFRHPARGTVTVNYENLELPGDFRQRLVTLTPVH</sequence>
<dbReference type="Pfam" id="PF13560">
    <property type="entry name" value="HTH_31"/>
    <property type="match status" value="1"/>
</dbReference>
<evidence type="ECO:0000259" key="1">
    <source>
        <dbReference type="PROSITE" id="PS50943"/>
    </source>
</evidence>
<dbReference type="AlphaFoldDB" id="A0A7W9PHE1"/>
<gene>
    <name evidence="2" type="ORF">BJY24_005138</name>
</gene>